<dbReference type="AlphaFoldDB" id="A0A8S3UNL8"/>
<evidence type="ECO:0008006" key="3">
    <source>
        <dbReference type="Google" id="ProtNLM"/>
    </source>
</evidence>
<sequence length="218" mass="25024">MVEFVLRERMDKIRKGRKDSKCILCEKEQNPEKEDLCVEKQIKICAIFSVRISLFHPMMMDVICDTCRRKYYREGQAQVNTPTVLTNDTNANDPDFMPPSAPKRAKLSSPLSISLPISSTIKGHAQCCLCKKRGPKLMQNNDAKILNSIFKNNLEKIKEWFDKDDVVVVDRGFRDSIDLLEEFGIQTKMPSFLKRNEKQLSVEDGNTTRLDYKGPLGC</sequence>
<reference evidence="1" key="1">
    <citation type="submission" date="2021-03" db="EMBL/GenBank/DDBJ databases">
        <authorList>
            <person name="Bekaert M."/>
        </authorList>
    </citation>
    <scope>NUCLEOTIDE SEQUENCE</scope>
</reference>
<comment type="caution">
    <text evidence="1">The sequence shown here is derived from an EMBL/GenBank/DDBJ whole genome shotgun (WGS) entry which is preliminary data.</text>
</comment>
<protein>
    <recommendedName>
        <fullName evidence="3">DDE Tnp4 domain-containing protein</fullName>
    </recommendedName>
</protein>
<evidence type="ECO:0000313" key="1">
    <source>
        <dbReference type="EMBL" id="CAG2244313.1"/>
    </source>
</evidence>
<keyword evidence="2" id="KW-1185">Reference proteome</keyword>
<proteinExistence type="predicted"/>
<evidence type="ECO:0000313" key="2">
    <source>
        <dbReference type="Proteomes" id="UP000683360"/>
    </source>
</evidence>
<name>A0A8S3UNL8_MYTED</name>
<accession>A0A8S3UNL8</accession>
<organism evidence="1 2">
    <name type="scientific">Mytilus edulis</name>
    <name type="common">Blue mussel</name>
    <dbReference type="NCBI Taxonomy" id="6550"/>
    <lineage>
        <taxon>Eukaryota</taxon>
        <taxon>Metazoa</taxon>
        <taxon>Spiralia</taxon>
        <taxon>Lophotrochozoa</taxon>
        <taxon>Mollusca</taxon>
        <taxon>Bivalvia</taxon>
        <taxon>Autobranchia</taxon>
        <taxon>Pteriomorphia</taxon>
        <taxon>Mytilida</taxon>
        <taxon>Mytiloidea</taxon>
        <taxon>Mytilidae</taxon>
        <taxon>Mytilinae</taxon>
        <taxon>Mytilus</taxon>
    </lineage>
</organism>
<dbReference type="Proteomes" id="UP000683360">
    <property type="component" value="Unassembled WGS sequence"/>
</dbReference>
<gene>
    <name evidence="1" type="ORF">MEDL_56382</name>
</gene>
<dbReference type="EMBL" id="CAJPWZ010002731">
    <property type="protein sequence ID" value="CAG2244313.1"/>
    <property type="molecule type" value="Genomic_DNA"/>
</dbReference>